<gene>
    <name evidence="9" type="ORF">SAMN05421544_10550</name>
</gene>
<dbReference type="GO" id="GO:0046872">
    <property type="term" value="F:metal ion binding"/>
    <property type="evidence" value="ECO:0007669"/>
    <property type="project" value="UniProtKB-KW"/>
</dbReference>
<comment type="similarity">
    <text evidence="2">Belongs to the SELO family.</text>
</comment>
<keyword evidence="5" id="KW-0479">Metal-binding</keyword>
<evidence type="ECO:0000256" key="8">
    <source>
        <dbReference type="ARBA" id="ARBA00022842"/>
    </source>
</evidence>
<dbReference type="AlphaFoldDB" id="A0A1G7B7D7"/>
<organism evidence="9 10">
    <name type="scientific">Riemerella columbipharyngis</name>
    <dbReference type="NCBI Taxonomy" id="1071918"/>
    <lineage>
        <taxon>Bacteria</taxon>
        <taxon>Pseudomonadati</taxon>
        <taxon>Bacteroidota</taxon>
        <taxon>Flavobacteriia</taxon>
        <taxon>Flavobacteriales</taxon>
        <taxon>Weeksellaceae</taxon>
        <taxon>Riemerella</taxon>
    </lineage>
</organism>
<keyword evidence="4" id="KW-0548">Nucleotidyltransferase</keyword>
<evidence type="ECO:0000313" key="9">
    <source>
        <dbReference type="EMBL" id="SDE22767.1"/>
    </source>
</evidence>
<name>A0A1G7B7D7_9FLAO</name>
<evidence type="ECO:0000256" key="2">
    <source>
        <dbReference type="ARBA" id="ARBA00009747"/>
    </source>
</evidence>
<dbReference type="GO" id="GO:0005524">
    <property type="term" value="F:ATP binding"/>
    <property type="evidence" value="ECO:0007669"/>
    <property type="project" value="UniProtKB-KW"/>
</dbReference>
<proteinExistence type="inferred from homology"/>
<keyword evidence="3" id="KW-0808">Transferase</keyword>
<dbReference type="Proteomes" id="UP000198517">
    <property type="component" value="Unassembled WGS sequence"/>
</dbReference>
<dbReference type="OrthoDB" id="9773505at2"/>
<dbReference type="EMBL" id="FNAS01000005">
    <property type="protein sequence ID" value="SDE22767.1"/>
    <property type="molecule type" value="Genomic_DNA"/>
</dbReference>
<reference evidence="9 10" key="1">
    <citation type="submission" date="2016-10" db="EMBL/GenBank/DDBJ databases">
        <authorList>
            <person name="de Groot N.N."/>
        </authorList>
    </citation>
    <scope>NUCLEOTIDE SEQUENCE [LARGE SCALE GENOMIC DNA]</scope>
    <source>
        <strain evidence="9 10">DSM 24015</strain>
    </source>
</reference>
<comment type="cofactor">
    <cofactor evidence="1">
        <name>Mg(2+)</name>
        <dbReference type="ChEBI" id="CHEBI:18420"/>
    </cofactor>
</comment>
<evidence type="ECO:0000256" key="5">
    <source>
        <dbReference type="ARBA" id="ARBA00022723"/>
    </source>
</evidence>
<keyword evidence="8" id="KW-0460">Magnesium</keyword>
<keyword evidence="6" id="KW-0547">Nucleotide-binding</keyword>
<evidence type="ECO:0000256" key="6">
    <source>
        <dbReference type="ARBA" id="ARBA00022741"/>
    </source>
</evidence>
<dbReference type="RefSeq" id="WP_092736228.1">
    <property type="nucleotide sequence ID" value="NZ_FNAS01000005.1"/>
</dbReference>
<dbReference type="GO" id="GO:0070733">
    <property type="term" value="F:AMPylase activity"/>
    <property type="evidence" value="ECO:0007669"/>
    <property type="project" value="TreeGrafter"/>
</dbReference>
<evidence type="ECO:0000256" key="1">
    <source>
        <dbReference type="ARBA" id="ARBA00001946"/>
    </source>
</evidence>
<dbReference type="PANTHER" id="PTHR32057:SF14">
    <property type="entry name" value="PROTEIN ADENYLYLTRANSFERASE SELO, MITOCHONDRIAL"/>
    <property type="match status" value="1"/>
</dbReference>
<evidence type="ECO:0000313" key="10">
    <source>
        <dbReference type="Proteomes" id="UP000198517"/>
    </source>
</evidence>
<evidence type="ECO:0000256" key="7">
    <source>
        <dbReference type="ARBA" id="ARBA00022840"/>
    </source>
</evidence>
<evidence type="ECO:0000256" key="4">
    <source>
        <dbReference type="ARBA" id="ARBA00022695"/>
    </source>
</evidence>
<dbReference type="PANTHER" id="PTHR32057">
    <property type="entry name" value="PROTEIN ADENYLYLTRANSFERASE SELO, MITOCHONDRIAL"/>
    <property type="match status" value="1"/>
</dbReference>
<keyword evidence="7" id="KW-0067">ATP-binding</keyword>
<accession>A0A1G7B7D7</accession>
<dbReference type="InterPro" id="IPR003846">
    <property type="entry name" value="SelO"/>
</dbReference>
<keyword evidence="10" id="KW-1185">Reference proteome</keyword>
<evidence type="ECO:0000256" key="3">
    <source>
        <dbReference type="ARBA" id="ARBA00022679"/>
    </source>
</evidence>
<sequence>MNYKVLTDEDFQILRTWYENYNTRLNKNIISAQESLALMQQSNPKFILRNYMLYESINELNEDKTEILDKLITALETPYIEIYPEFSTKRPRRYDNTTGCSMLSYSS</sequence>
<protein>
    <submittedName>
        <fullName evidence="9">Uncharacterized protein</fullName>
    </submittedName>
</protein>